<evidence type="ECO:0000313" key="2">
    <source>
        <dbReference type="EMBL" id="WRT67375.1"/>
    </source>
</evidence>
<keyword evidence="3" id="KW-1185">Reference proteome</keyword>
<feature type="compositionally biased region" description="Low complexity" evidence="1">
    <location>
        <begin position="130"/>
        <end position="149"/>
    </location>
</feature>
<evidence type="ECO:0000313" key="3">
    <source>
        <dbReference type="Proteomes" id="UP001329825"/>
    </source>
</evidence>
<feature type="compositionally biased region" description="Acidic residues" evidence="1">
    <location>
        <begin position="163"/>
        <end position="175"/>
    </location>
</feature>
<name>A0ABZ1D022_9TREE</name>
<dbReference type="EMBL" id="CP141885">
    <property type="protein sequence ID" value="WRT67375.1"/>
    <property type="molecule type" value="Genomic_DNA"/>
</dbReference>
<reference evidence="2 3" key="1">
    <citation type="submission" date="2024-01" db="EMBL/GenBank/DDBJ databases">
        <title>Comparative genomics of Cryptococcus and Kwoniella reveals pathogenesis evolution and contrasting modes of karyotype evolution via chromosome fusion or intercentromeric recombination.</title>
        <authorList>
            <person name="Coelho M.A."/>
            <person name="David-Palma M."/>
            <person name="Shea T."/>
            <person name="Bowers K."/>
            <person name="McGinley-Smith S."/>
            <person name="Mohammad A.W."/>
            <person name="Gnirke A."/>
            <person name="Yurkov A.M."/>
            <person name="Nowrousian M."/>
            <person name="Sun S."/>
            <person name="Cuomo C.A."/>
            <person name="Heitman J."/>
        </authorList>
    </citation>
    <scope>NUCLEOTIDE SEQUENCE [LARGE SCALE GENOMIC DNA]</scope>
    <source>
        <strain evidence="2">CBS 11374</strain>
    </source>
</reference>
<accession>A0ABZ1D022</accession>
<dbReference type="RefSeq" id="XP_062792115.1">
    <property type="nucleotide sequence ID" value="XM_062936064.1"/>
</dbReference>
<gene>
    <name evidence="2" type="ORF">IL334_004346</name>
</gene>
<sequence>MTTEHQMTQIITCILNSRAKFIKVVEYLLEETRCSEIRFKQVHTPTLALLTLKDSSSGKRKRSISHFQGIPLSILSIPTSPCHDMNTQSTRKIIARRKIIGLDTCFKRLTFGNPPIVKQQVDQMDNDQESGSNSGSARSSATFTSSITASEDEEDQDEHHEVEEDWDESDDEDDIIFNFNQ</sequence>
<protein>
    <submittedName>
        <fullName evidence="2">Uncharacterized protein</fullName>
    </submittedName>
</protein>
<evidence type="ECO:0000256" key="1">
    <source>
        <dbReference type="SAM" id="MobiDB-lite"/>
    </source>
</evidence>
<organism evidence="2 3">
    <name type="scientific">Kwoniella shivajii</name>
    <dbReference type="NCBI Taxonomy" id="564305"/>
    <lineage>
        <taxon>Eukaryota</taxon>
        <taxon>Fungi</taxon>
        <taxon>Dikarya</taxon>
        <taxon>Basidiomycota</taxon>
        <taxon>Agaricomycotina</taxon>
        <taxon>Tremellomycetes</taxon>
        <taxon>Tremellales</taxon>
        <taxon>Cryptococcaceae</taxon>
        <taxon>Kwoniella</taxon>
    </lineage>
</organism>
<dbReference type="GeneID" id="87956477"/>
<dbReference type="Proteomes" id="UP001329825">
    <property type="component" value="Chromosome 5"/>
</dbReference>
<proteinExistence type="predicted"/>
<feature type="region of interest" description="Disordered" evidence="1">
    <location>
        <begin position="123"/>
        <end position="181"/>
    </location>
</feature>